<dbReference type="InterPro" id="IPR012674">
    <property type="entry name" value="Calycin"/>
</dbReference>
<reference evidence="1 2" key="1">
    <citation type="journal article" date="2011" name="Cell">
        <title>The monarch butterfly genome yields insights into long-distance migration.</title>
        <authorList>
            <person name="Zhan S."/>
            <person name="Merlin C."/>
            <person name="Boore J.L."/>
            <person name="Reppert S.M."/>
        </authorList>
    </citation>
    <scope>NUCLEOTIDE SEQUENCE [LARGE SCALE GENOMIC DNA]</scope>
    <source>
        <strain evidence="1">F-2</strain>
    </source>
</reference>
<dbReference type="KEGG" id="dpl:KGM_206981"/>
<accession>A0A212FN63</accession>
<organism evidence="1 2">
    <name type="scientific">Danaus plexippus plexippus</name>
    <dbReference type="NCBI Taxonomy" id="278856"/>
    <lineage>
        <taxon>Eukaryota</taxon>
        <taxon>Metazoa</taxon>
        <taxon>Ecdysozoa</taxon>
        <taxon>Arthropoda</taxon>
        <taxon>Hexapoda</taxon>
        <taxon>Insecta</taxon>
        <taxon>Pterygota</taxon>
        <taxon>Neoptera</taxon>
        <taxon>Endopterygota</taxon>
        <taxon>Lepidoptera</taxon>
        <taxon>Glossata</taxon>
        <taxon>Ditrysia</taxon>
        <taxon>Papilionoidea</taxon>
        <taxon>Nymphalidae</taxon>
        <taxon>Danainae</taxon>
        <taxon>Danaini</taxon>
        <taxon>Danaina</taxon>
        <taxon>Danaus</taxon>
        <taxon>Danaus</taxon>
    </lineage>
</organism>
<sequence length="133" mass="15367">MEFLGKTYIRVRDENYKEFLESFGLSDERVKSFISLNQTQSLQKDGDGYVLIYDKPDGQTVIKFKNGVEFEEEVNPNSISKTTLTLDGNVLTHIQNLGTVIINIKREFSADQLVMTITTNLWDGTARRYFKRM</sequence>
<name>A0A212FN63_DANPL</name>
<proteinExistence type="predicted"/>
<dbReference type="Proteomes" id="UP000007151">
    <property type="component" value="Unassembled WGS sequence"/>
</dbReference>
<evidence type="ECO:0000313" key="2">
    <source>
        <dbReference type="Proteomes" id="UP000007151"/>
    </source>
</evidence>
<dbReference type="AlphaFoldDB" id="A0A212FN63"/>
<dbReference type="SUPFAM" id="SSF50814">
    <property type="entry name" value="Lipocalins"/>
    <property type="match status" value="1"/>
</dbReference>
<dbReference type="eggNOG" id="KOG4015">
    <property type="taxonomic scope" value="Eukaryota"/>
</dbReference>
<gene>
    <name evidence="1" type="ORF">KGM_206981</name>
</gene>
<evidence type="ECO:0000313" key="1">
    <source>
        <dbReference type="EMBL" id="OWR55130.1"/>
    </source>
</evidence>
<dbReference type="EMBL" id="AGBW02007648">
    <property type="protein sequence ID" value="OWR55130.1"/>
    <property type="molecule type" value="Genomic_DNA"/>
</dbReference>
<dbReference type="Gene3D" id="2.40.128.20">
    <property type="match status" value="1"/>
</dbReference>
<protein>
    <submittedName>
        <fullName evidence="1">Fatty acid binding protein 2</fullName>
    </submittedName>
</protein>
<keyword evidence="2" id="KW-1185">Reference proteome</keyword>
<dbReference type="OrthoDB" id="354351at2759"/>
<comment type="caution">
    <text evidence="1">The sequence shown here is derived from an EMBL/GenBank/DDBJ whole genome shotgun (WGS) entry which is preliminary data.</text>
</comment>